<dbReference type="Pfam" id="PF07261">
    <property type="entry name" value="DnaB_2"/>
    <property type="match status" value="1"/>
</dbReference>
<accession>A0A0A0RVF7</accession>
<dbReference type="RefSeq" id="YP_009151506.1">
    <property type="nucleotide sequence ID" value="NC_027372.1"/>
</dbReference>
<feature type="compositionally biased region" description="Basic and acidic residues" evidence="1">
    <location>
        <begin position="128"/>
        <end position="143"/>
    </location>
</feature>
<dbReference type="InterPro" id="IPR006343">
    <property type="entry name" value="DnaB/C_C"/>
</dbReference>
<feature type="compositionally biased region" description="Low complexity" evidence="1">
    <location>
        <begin position="148"/>
        <end position="170"/>
    </location>
</feature>
<dbReference type="Gene3D" id="1.10.10.630">
    <property type="entry name" value="DnaD domain-like"/>
    <property type="match status" value="1"/>
</dbReference>
<dbReference type="EMBL" id="KM236247">
    <property type="protein sequence ID" value="AIW03673.1"/>
    <property type="molecule type" value="Genomic_DNA"/>
</dbReference>
<dbReference type="GeneID" id="24607717"/>
<feature type="region of interest" description="Disordered" evidence="1">
    <location>
        <begin position="118"/>
        <end position="170"/>
    </location>
</feature>
<dbReference type="KEGG" id="vg:24607717"/>
<organism evidence="3 4">
    <name type="scientific">Bacillus phage Pascal</name>
    <dbReference type="NCBI Taxonomy" id="1540092"/>
    <lineage>
        <taxon>Viruses</taxon>
        <taxon>Duplodnaviria</taxon>
        <taxon>Heunggongvirae</taxon>
        <taxon>Uroviricota</taxon>
        <taxon>Caudoviricetes</taxon>
        <taxon>Pagevirus</taxon>
        <taxon>Pagevirus pascal</taxon>
    </lineage>
</organism>
<evidence type="ECO:0000259" key="2">
    <source>
        <dbReference type="Pfam" id="PF07261"/>
    </source>
</evidence>
<name>A0A0A0RVF7_9CAUD</name>
<protein>
    <submittedName>
        <fullName evidence="3">DnaD/DnaB replication protein</fullName>
    </submittedName>
</protein>
<dbReference type="PANTHER" id="PTHR37293">
    <property type="entry name" value="PHAGE REPLICATION PROTEIN-RELATED"/>
    <property type="match status" value="1"/>
</dbReference>
<dbReference type="NCBIfam" id="TIGR01446">
    <property type="entry name" value="DnaD_dom"/>
    <property type="match status" value="1"/>
</dbReference>
<evidence type="ECO:0000313" key="4">
    <source>
        <dbReference type="Proteomes" id="UP000030208"/>
    </source>
</evidence>
<keyword evidence="4" id="KW-1185">Reference proteome</keyword>
<sequence length="301" mass="35387">MSQQQGFILLHRSIQNHWLYEEKRVFSRYEAFTDLLMMVNHKDNKVLQDGELVEVKRGERITSIRQLMDRWQWSNTKVKKFLDLLQSDNMIEYEVTPKKKTLIKIVKYHDYQGFQASEQSAKKTQNNHRKDTEQSQSNHRNDTEATQNNINNNDNNDNNENNENNDNNINNKAANVFGVYEQNFGMIRPLVVDELNYWSDKLSDELVIESMKIAVKNNVTNFKYCEKILKDWANKNVKTLADVQALQLERENSKPRKGTANQKPGSMFQPSEATLEAQRNIKPLTDEERAELQKQIEELPY</sequence>
<evidence type="ECO:0000256" key="1">
    <source>
        <dbReference type="SAM" id="MobiDB-lite"/>
    </source>
</evidence>
<evidence type="ECO:0000313" key="3">
    <source>
        <dbReference type="EMBL" id="AIW03673.1"/>
    </source>
</evidence>
<feature type="compositionally biased region" description="Polar residues" evidence="1">
    <location>
        <begin position="259"/>
        <end position="272"/>
    </location>
</feature>
<dbReference type="PANTHER" id="PTHR37293:SF5">
    <property type="entry name" value="DNA REPLICATION PROTEIN"/>
    <property type="match status" value="1"/>
</dbReference>
<dbReference type="Proteomes" id="UP000030208">
    <property type="component" value="Segment"/>
</dbReference>
<feature type="domain" description="DnaB/C C-terminal" evidence="2">
    <location>
        <begin position="179"/>
        <end position="245"/>
    </location>
</feature>
<dbReference type="InterPro" id="IPR034829">
    <property type="entry name" value="DnaD-like_sf"/>
</dbReference>
<dbReference type="OrthoDB" id="17618at10239"/>
<gene>
    <name evidence="3" type="ORF">CPT_Pascal38</name>
</gene>
<proteinExistence type="predicted"/>
<reference evidence="3 4" key="1">
    <citation type="journal article" date="2015" name="Genome Announc.">
        <title>Complete Genome of Bacillus megaterium Podophage Pascal.</title>
        <authorList>
            <person name="Snowden J.D."/>
            <person name="Vega Gonzalez A.E."/>
            <person name="Maroun J.W."/>
            <person name="Hernandez A.C."/>
            <person name="Kuty Everett G.F."/>
        </authorList>
    </citation>
    <scope>NUCLEOTIDE SEQUENCE [LARGE SCALE GENOMIC DNA]</scope>
</reference>
<feature type="region of interest" description="Disordered" evidence="1">
    <location>
        <begin position="248"/>
        <end position="273"/>
    </location>
</feature>
<dbReference type="SUPFAM" id="SSF158499">
    <property type="entry name" value="DnaD domain-like"/>
    <property type="match status" value="1"/>
</dbReference>
<dbReference type="InterPro" id="IPR053162">
    <property type="entry name" value="DnaD"/>
</dbReference>